<feature type="coiled-coil region" evidence="1">
    <location>
        <begin position="73"/>
        <end position="118"/>
    </location>
</feature>
<evidence type="ECO:0000313" key="3">
    <source>
        <dbReference type="Proteomes" id="UP000051952"/>
    </source>
</evidence>
<dbReference type="VEuPathDB" id="TriTrypDB:BSAL_33130"/>
<keyword evidence="1" id="KW-0175">Coiled coil</keyword>
<reference evidence="3" key="1">
    <citation type="submission" date="2015-09" db="EMBL/GenBank/DDBJ databases">
        <authorList>
            <consortium name="Pathogen Informatics"/>
        </authorList>
    </citation>
    <scope>NUCLEOTIDE SEQUENCE [LARGE SCALE GENOMIC DNA]</scope>
    <source>
        <strain evidence="3">Lake Konstanz</strain>
    </source>
</reference>
<dbReference type="EMBL" id="CYKH01001947">
    <property type="protein sequence ID" value="CUG91648.1"/>
    <property type="molecule type" value="Genomic_DNA"/>
</dbReference>
<organism evidence="2 3">
    <name type="scientific">Bodo saltans</name>
    <name type="common">Flagellated protozoan</name>
    <dbReference type="NCBI Taxonomy" id="75058"/>
    <lineage>
        <taxon>Eukaryota</taxon>
        <taxon>Discoba</taxon>
        <taxon>Euglenozoa</taxon>
        <taxon>Kinetoplastea</taxon>
        <taxon>Metakinetoplastina</taxon>
        <taxon>Eubodonida</taxon>
        <taxon>Bodonidae</taxon>
        <taxon>Bodo</taxon>
    </lineage>
</organism>
<protein>
    <submittedName>
        <fullName evidence="2">Uncharacterized protein</fullName>
    </submittedName>
</protein>
<dbReference type="AlphaFoldDB" id="A0A0S4JJH1"/>
<proteinExistence type="predicted"/>
<dbReference type="Proteomes" id="UP000051952">
    <property type="component" value="Unassembled WGS sequence"/>
</dbReference>
<evidence type="ECO:0000313" key="2">
    <source>
        <dbReference type="EMBL" id="CUG91648.1"/>
    </source>
</evidence>
<keyword evidence="3" id="KW-1185">Reference proteome</keyword>
<name>A0A0S4JJH1_BODSA</name>
<sequence length="251" mass="27863">MIEDIAHLRVELATALANNEILSGNVETLRALSLQLAVQVEELNVQLKISRTESETSGLRSARDAQLAIDNTRLEYQREIEMLRSALQSEEEALRDTVAMWENREAAAERRLVALEREKDRTIGSLTHEIEVLRQSVHFQIQSSVSTKRSSSSPTRKFPIPALGRRAGSSYDDSDLTNIISVVVSLPSVEASNLRFSSNPPLVGGGAFHSEIIADPLLLELVSAPQQKQDSQRWVFRIPTGEQIAISVQLL</sequence>
<evidence type="ECO:0000256" key="1">
    <source>
        <dbReference type="SAM" id="Coils"/>
    </source>
</evidence>
<gene>
    <name evidence="2" type="ORF">BSAL_33130</name>
</gene>
<accession>A0A0S4JJH1</accession>